<dbReference type="AlphaFoldDB" id="A0A7W7T7X7"/>
<evidence type="ECO:0000313" key="1">
    <source>
        <dbReference type="EMBL" id="MBB4966930.1"/>
    </source>
</evidence>
<accession>A0A7W7T7X7</accession>
<name>A0A7W7T7X7_9PSEU</name>
<organism evidence="1 2">
    <name type="scientific">Saccharothrix violaceirubra</name>
    <dbReference type="NCBI Taxonomy" id="413306"/>
    <lineage>
        <taxon>Bacteria</taxon>
        <taxon>Bacillati</taxon>
        <taxon>Actinomycetota</taxon>
        <taxon>Actinomycetes</taxon>
        <taxon>Pseudonocardiales</taxon>
        <taxon>Pseudonocardiaceae</taxon>
        <taxon>Saccharothrix</taxon>
    </lineage>
</organism>
<reference evidence="1 2" key="1">
    <citation type="submission" date="2020-08" db="EMBL/GenBank/DDBJ databases">
        <title>Sequencing the genomes of 1000 actinobacteria strains.</title>
        <authorList>
            <person name="Klenk H.-P."/>
        </authorList>
    </citation>
    <scope>NUCLEOTIDE SEQUENCE [LARGE SCALE GENOMIC DNA]</scope>
    <source>
        <strain evidence="1 2">DSM 45084</strain>
    </source>
</reference>
<comment type="caution">
    <text evidence="1">The sequence shown here is derived from an EMBL/GenBank/DDBJ whole genome shotgun (WGS) entry which is preliminary data.</text>
</comment>
<dbReference type="Proteomes" id="UP000542674">
    <property type="component" value="Unassembled WGS sequence"/>
</dbReference>
<evidence type="ECO:0000313" key="2">
    <source>
        <dbReference type="Proteomes" id="UP000542674"/>
    </source>
</evidence>
<proteinExistence type="predicted"/>
<dbReference type="EMBL" id="JACHJS010000001">
    <property type="protein sequence ID" value="MBB4966930.1"/>
    <property type="molecule type" value="Genomic_DNA"/>
</dbReference>
<dbReference type="RefSeq" id="WP_184671244.1">
    <property type="nucleotide sequence ID" value="NZ_BAABAI010000037.1"/>
</dbReference>
<gene>
    <name evidence="1" type="ORF">F4559_004289</name>
</gene>
<protein>
    <submittedName>
        <fullName evidence="1">Uncharacterized protein</fullName>
    </submittedName>
</protein>
<keyword evidence="2" id="KW-1185">Reference proteome</keyword>
<sequence>MPEPEVAPPVAHEAATADIGAPCPEIVVAGEDRPGGAVPEASRRTSWVHPAAGGKRLAPAVPGMIAVHHRPSHGRDDAGHRAW</sequence>